<keyword evidence="2" id="KW-1185">Reference proteome</keyword>
<sequence>MANQTTQRYFANKNCKFDCFNLTSEDIYQYGCEFEFYINKSLDFKSTIMEIKDKISQFSDADILLDFVSLPSDFDKNQCIQIKPDNSLEDNGIEISIPITSKNGVKHYLEHILQIIQEYGYTNEDTGLHFHISTVKNNGVNFDFYVYMLMCHDKNLLSSWVTRNGYSHNVMDVLSENSKVVSRNIKNKKGQIWNLEKISPNHVEIKAMGGVDYHLKIDKIISEFELYAECFDIVNKKENTEYRNKIINNHKEIIENVSTTQKEEFINVISELGIID</sequence>
<evidence type="ECO:0008006" key="3">
    <source>
        <dbReference type="Google" id="ProtNLM"/>
    </source>
</evidence>
<dbReference type="EMBL" id="LDIR01000007">
    <property type="protein sequence ID" value="OCL89603.1"/>
    <property type="molecule type" value="Genomic_DNA"/>
</dbReference>
<organism evidence="1 2">
    <name type="scientific">Arcobacter porcinus</name>
    <dbReference type="NCBI Taxonomy" id="1935204"/>
    <lineage>
        <taxon>Bacteria</taxon>
        <taxon>Pseudomonadati</taxon>
        <taxon>Campylobacterota</taxon>
        <taxon>Epsilonproteobacteria</taxon>
        <taxon>Campylobacterales</taxon>
        <taxon>Arcobacteraceae</taxon>
        <taxon>Arcobacter</taxon>
    </lineage>
</organism>
<dbReference type="Proteomes" id="UP000093159">
    <property type="component" value="Unassembled WGS sequence"/>
</dbReference>
<comment type="caution">
    <text evidence="1">The sequence shown here is derived from an EMBL/GenBank/DDBJ whole genome shotgun (WGS) entry which is preliminary data.</text>
</comment>
<dbReference type="RefSeq" id="WP_066179992.1">
    <property type="nucleotide sequence ID" value="NZ_LDIR01000007.1"/>
</dbReference>
<evidence type="ECO:0000313" key="2">
    <source>
        <dbReference type="Proteomes" id="UP000093159"/>
    </source>
</evidence>
<proteinExistence type="predicted"/>
<reference evidence="1 2" key="1">
    <citation type="submission" date="2015-05" db="EMBL/GenBank/DDBJ databases">
        <authorList>
            <person name="Rovetto F."/>
            <person name="Cocolin L."/>
            <person name="Illeghems K."/>
            <person name="Van Nieuwerburgh F."/>
            <person name="Houf K."/>
        </authorList>
    </citation>
    <scope>NUCLEOTIDE SEQUENCE [LARGE SCALE GENOMIC DNA]</scope>
    <source>
        <strain evidence="1 2">117434</strain>
    </source>
</reference>
<evidence type="ECO:0000313" key="1">
    <source>
        <dbReference type="EMBL" id="OCL89603.1"/>
    </source>
</evidence>
<gene>
    <name evidence="1" type="ORF">AAX28_02015</name>
</gene>
<accession>A0ABX2Y9Q0</accession>
<name>A0ABX2Y9Q0_9BACT</name>
<protein>
    <recommendedName>
        <fullName evidence="3">Amidoligase enzyme</fullName>
    </recommendedName>
</protein>